<dbReference type="PRINTS" id="PR01785">
    <property type="entry name" value="PARAOXONASE"/>
</dbReference>
<dbReference type="OrthoDB" id="423498at2759"/>
<name>A0A2A2L035_9BILA</name>
<accession>A0A2A2L035</accession>
<evidence type="ECO:0000256" key="7">
    <source>
        <dbReference type="PIRSR" id="PIRSR602640-3"/>
    </source>
</evidence>
<evidence type="ECO:0000256" key="8">
    <source>
        <dbReference type="RuleBase" id="RU368025"/>
    </source>
</evidence>
<evidence type="ECO:0000256" key="6">
    <source>
        <dbReference type="PIRSR" id="PIRSR602640-2"/>
    </source>
</evidence>
<keyword evidence="6 8" id="KW-0479">Metal-binding</keyword>
<dbReference type="PANTHER" id="PTHR11799">
    <property type="entry name" value="PARAOXONASE"/>
    <property type="match status" value="1"/>
</dbReference>
<feature type="binding site" evidence="6">
    <location>
        <position position="112"/>
    </location>
    <ligand>
        <name>Ca(2+)</name>
        <dbReference type="ChEBI" id="CHEBI:29108"/>
        <label>1</label>
        <note>catalytic</note>
    </ligand>
</feature>
<keyword evidence="6 8" id="KW-0106">Calcium</keyword>
<feature type="active site" description="Proton acceptor" evidence="5">
    <location>
        <position position="110"/>
    </location>
</feature>
<dbReference type="InterPro" id="IPR011042">
    <property type="entry name" value="6-blade_b-propeller_TolB-like"/>
</dbReference>
<feature type="disulfide bond" description="In form B" evidence="7">
    <location>
        <begin position="39"/>
        <end position="356"/>
    </location>
</feature>
<evidence type="ECO:0000256" key="3">
    <source>
        <dbReference type="ARBA" id="ARBA00023157"/>
    </source>
</evidence>
<gene>
    <name evidence="9" type="ORF">WR25_09420</name>
</gene>
<evidence type="ECO:0000313" key="10">
    <source>
        <dbReference type="Proteomes" id="UP000218231"/>
    </source>
</evidence>
<reference evidence="9 10" key="1">
    <citation type="journal article" date="2017" name="Curr. Biol.">
        <title>Genome architecture and evolution of a unichromosomal asexual nematode.</title>
        <authorList>
            <person name="Fradin H."/>
            <person name="Zegar C."/>
            <person name="Gutwein M."/>
            <person name="Lucas J."/>
            <person name="Kovtun M."/>
            <person name="Corcoran D."/>
            <person name="Baugh L.R."/>
            <person name="Kiontke K."/>
            <person name="Gunsalus K."/>
            <person name="Fitch D.H."/>
            <person name="Piano F."/>
        </authorList>
    </citation>
    <scope>NUCLEOTIDE SEQUENCE [LARGE SCALE GENOMIC DNA]</scope>
    <source>
        <strain evidence="9">PF1309</strain>
    </source>
</reference>
<feature type="binding site" evidence="6">
    <location>
        <position position="222"/>
    </location>
    <ligand>
        <name>Ca(2+)</name>
        <dbReference type="ChEBI" id="CHEBI:29108"/>
        <label>1</label>
        <note>catalytic</note>
    </ligand>
</feature>
<comment type="cofactor">
    <cofactor evidence="6 8">
        <name>Ca(2+)</name>
        <dbReference type="ChEBI" id="CHEBI:29108"/>
    </cofactor>
    <text evidence="6 8">Binds 2 calcium ions per subunit.</text>
</comment>
<dbReference type="GO" id="GO:0046872">
    <property type="term" value="F:metal ion binding"/>
    <property type="evidence" value="ECO:0007669"/>
    <property type="project" value="UniProtKB-KW"/>
</dbReference>
<protein>
    <recommendedName>
        <fullName evidence="8">Paraoxonase</fullName>
        <ecNumber evidence="8">3.1.1.2</ecNumber>
    </recommendedName>
</protein>
<dbReference type="AlphaFoldDB" id="A0A2A2L035"/>
<sequence>MIQHLTVGFLVSLATTYIYSTLLSLDVNKTVYNHRPGLCKQIEGTQHGSEDLELVEEESIVFVTSGLCYFLERPADVKGQILLVDLKKEPVKAVPLKIKGITEPRDFHPHGISHWRLSNGKIRLFIVSHSCRETFRHAILLFDYDAAQSTLTLVRNITSDKFTRPNDLIAVGDEQFVFTNDGYFSSELGNKLEFLLGLKWGSIMYFDGKDAHVLSPTGNGPNGITTTKDKKYLIVAYWSEEVIRAFKLAKDFKSITEVSTVPLLTGVDNLYIDSNNNVWTGAHPVLHIALDAFGDANNPGRSPSQVLCISFNKDFTSWKVSEPFADDGQLMSASAAAIEHNGHLLIGSVIQELVHCKINDKGIYQF</sequence>
<keyword evidence="3 7" id="KW-1015">Disulfide bond</keyword>
<evidence type="ECO:0000313" key="9">
    <source>
        <dbReference type="EMBL" id="PAV79449.1"/>
    </source>
</evidence>
<dbReference type="EC" id="3.1.1.2" evidence="8"/>
<dbReference type="STRING" id="2018661.A0A2A2L035"/>
<feature type="binding site" evidence="6">
    <location>
        <position position="269"/>
    </location>
    <ligand>
        <name>Ca(2+)</name>
        <dbReference type="ChEBI" id="CHEBI:29108"/>
        <label>1</label>
        <note>catalytic</note>
    </ligand>
</feature>
<evidence type="ECO:0000256" key="1">
    <source>
        <dbReference type="ARBA" id="ARBA00008595"/>
    </source>
</evidence>
<comment type="caution">
    <text evidence="9">The sequence shown here is derived from an EMBL/GenBank/DDBJ whole genome shotgun (WGS) entry which is preliminary data.</text>
</comment>
<evidence type="ECO:0000256" key="4">
    <source>
        <dbReference type="ARBA" id="ARBA00023180"/>
    </source>
</evidence>
<dbReference type="PANTHER" id="PTHR11799:SF12">
    <property type="entry name" value="PARAOXONASE-RELATED"/>
    <property type="match status" value="1"/>
</dbReference>
<dbReference type="GO" id="GO:0004064">
    <property type="term" value="F:arylesterase activity"/>
    <property type="evidence" value="ECO:0007669"/>
    <property type="project" value="UniProtKB-UniRule"/>
</dbReference>
<dbReference type="SUPFAM" id="SSF63829">
    <property type="entry name" value="Calcium-dependent phosphotriesterase"/>
    <property type="match status" value="1"/>
</dbReference>
<feature type="binding site" evidence="6">
    <location>
        <position position="166"/>
    </location>
    <ligand>
        <name>Ca(2+)</name>
        <dbReference type="ChEBI" id="CHEBI:29108"/>
        <label>1</label>
        <note>catalytic</note>
    </ligand>
</feature>
<evidence type="ECO:0000256" key="2">
    <source>
        <dbReference type="ARBA" id="ARBA00022801"/>
    </source>
</evidence>
<comment type="catalytic activity">
    <reaction evidence="8">
        <text>a phenyl acetate + H2O = a phenol + acetate + H(+)</text>
        <dbReference type="Rhea" id="RHEA:17309"/>
        <dbReference type="ChEBI" id="CHEBI:15377"/>
        <dbReference type="ChEBI" id="CHEBI:15378"/>
        <dbReference type="ChEBI" id="CHEBI:30089"/>
        <dbReference type="ChEBI" id="CHEBI:33853"/>
        <dbReference type="ChEBI" id="CHEBI:140310"/>
        <dbReference type="EC" id="3.1.1.2"/>
    </reaction>
</comment>
<dbReference type="InterPro" id="IPR002640">
    <property type="entry name" value="Arylesterase"/>
</dbReference>
<keyword evidence="4 8" id="KW-0325">Glycoprotein</keyword>
<keyword evidence="2 8" id="KW-0378">Hydrolase</keyword>
<evidence type="ECO:0000256" key="5">
    <source>
        <dbReference type="PIRSR" id="PIRSR602640-1"/>
    </source>
</evidence>
<keyword evidence="10" id="KW-1185">Reference proteome</keyword>
<comment type="similarity">
    <text evidence="1 8">Belongs to the paraoxonase family.</text>
</comment>
<dbReference type="Pfam" id="PF01731">
    <property type="entry name" value="Arylesterase"/>
    <property type="match status" value="1"/>
</dbReference>
<dbReference type="Proteomes" id="UP000218231">
    <property type="component" value="Unassembled WGS sequence"/>
</dbReference>
<dbReference type="InterPro" id="IPR051288">
    <property type="entry name" value="Serum_paraoxonase/arylesterase"/>
</dbReference>
<organism evidence="9 10">
    <name type="scientific">Diploscapter pachys</name>
    <dbReference type="NCBI Taxonomy" id="2018661"/>
    <lineage>
        <taxon>Eukaryota</taxon>
        <taxon>Metazoa</taxon>
        <taxon>Ecdysozoa</taxon>
        <taxon>Nematoda</taxon>
        <taxon>Chromadorea</taxon>
        <taxon>Rhabditida</taxon>
        <taxon>Rhabditina</taxon>
        <taxon>Rhabditomorpha</taxon>
        <taxon>Rhabditoidea</taxon>
        <taxon>Rhabditidae</taxon>
        <taxon>Diploscapter</taxon>
    </lineage>
</organism>
<feature type="binding site" evidence="6">
    <location>
        <position position="51"/>
    </location>
    <ligand>
        <name>Ca(2+)</name>
        <dbReference type="ChEBI" id="CHEBI:29108"/>
        <label>1</label>
        <note>catalytic</note>
    </ligand>
</feature>
<feature type="binding site" evidence="6">
    <location>
        <position position="167"/>
    </location>
    <ligand>
        <name>Ca(2+)</name>
        <dbReference type="ChEBI" id="CHEBI:29108"/>
        <label>1</label>
        <note>catalytic</note>
    </ligand>
</feature>
<dbReference type="EMBL" id="LIAE01007418">
    <property type="protein sequence ID" value="PAV79449.1"/>
    <property type="molecule type" value="Genomic_DNA"/>
</dbReference>
<dbReference type="Gene3D" id="2.120.10.30">
    <property type="entry name" value="TolB, C-terminal domain"/>
    <property type="match status" value="1"/>
</dbReference>
<feature type="binding site" evidence="6">
    <location>
        <position position="50"/>
    </location>
    <ligand>
        <name>Ca(2+)</name>
        <dbReference type="ChEBI" id="CHEBI:29108"/>
        <label>1</label>
        <note>catalytic</note>
    </ligand>
</feature>
<feature type="binding site" evidence="6">
    <location>
        <position position="268"/>
    </location>
    <ligand>
        <name>Ca(2+)</name>
        <dbReference type="ChEBI" id="CHEBI:29108"/>
        <label>1</label>
        <note>catalytic</note>
    </ligand>
</feature>
<proteinExistence type="inferred from homology"/>